<protein>
    <submittedName>
        <fullName evidence="1">Uncharacterized protein</fullName>
    </submittedName>
</protein>
<reference evidence="1" key="1">
    <citation type="submission" date="2020-10" db="EMBL/GenBank/DDBJ databases">
        <title>Complete sequence of plasmid pTTHS031_GES.</title>
        <authorList>
            <person name="Gomi R."/>
            <person name="Matsuda T."/>
        </authorList>
    </citation>
    <scope>NUCLEOTIDE SEQUENCE</scope>
    <source>
        <strain evidence="1">TTHS031</strain>
        <plasmid evidence="1">pTTHS031_GES</plasmid>
    </source>
</reference>
<dbReference type="EMBL" id="LC589514">
    <property type="protein sequence ID" value="BCM23518.1"/>
    <property type="molecule type" value="Genomic_DNA"/>
</dbReference>
<organism evidence="1">
    <name type="scientific">Citrobacter freundii</name>
    <dbReference type="NCBI Taxonomy" id="546"/>
    <lineage>
        <taxon>Bacteria</taxon>
        <taxon>Pseudomonadati</taxon>
        <taxon>Pseudomonadota</taxon>
        <taxon>Gammaproteobacteria</taxon>
        <taxon>Enterobacterales</taxon>
        <taxon>Enterobacteriaceae</taxon>
        <taxon>Citrobacter</taxon>
        <taxon>Citrobacter freundii complex</taxon>
    </lineage>
</organism>
<sequence>MIALKAVLQRLEWITTPPTSYTNDTKVFSPPADDTSPQAIFKRSLFSRSMTVLDAGKSKLQGQSVRLLPGIKEDDYENIVAILDNDPEQREFFELLHVASTAQLLIQDA</sequence>
<accession>A0A7R7ECY6</accession>
<proteinExistence type="predicted"/>
<dbReference type="AlphaFoldDB" id="A0A7R7ECY6"/>
<name>A0A7R7ECY6_CITFR</name>
<dbReference type="EMBL" id="LC589514">
    <property type="protein sequence ID" value="BCM23514.1"/>
    <property type="molecule type" value="Genomic_DNA"/>
</dbReference>
<dbReference type="RefSeq" id="WP_202979254.1">
    <property type="nucleotide sequence ID" value="NZ_LC589514.1"/>
</dbReference>
<geneLocation type="plasmid" evidence="1">
    <name>pTTHS031_GES</name>
</geneLocation>
<keyword evidence="1" id="KW-0614">Plasmid</keyword>
<evidence type="ECO:0000313" key="1">
    <source>
        <dbReference type="EMBL" id="BCM23514.1"/>
    </source>
</evidence>
<dbReference type="EMBL" id="LC589514">
    <property type="protein sequence ID" value="BCM23552.1"/>
    <property type="molecule type" value="Genomic_DNA"/>
</dbReference>